<feature type="domain" description="C-type lectin" evidence="12">
    <location>
        <begin position="1"/>
        <end position="85"/>
    </location>
</feature>
<evidence type="ECO:0000256" key="8">
    <source>
        <dbReference type="ARBA" id="ARBA00023214"/>
    </source>
</evidence>
<evidence type="ECO:0000256" key="6">
    <source>
        <dbReference type="ARBA" id="ARBA00023157"/>
    </source>
</evidence>
<dbReference type="SMART" id="SM00034">
    <property type="entry name" value="CLECT"/>
    <property type="match status" value="2"/>
</dbReference>
<dbReference type="GO" id="GO:0005886">
    <property type="term" value="C:plasma membrane"/>
    <property type="evidence" value="ECO:0007669"/>
    <property type="project" value="UniProtKB-SubCell"/>
</dbReference>
<dbReference type="CDD" id="cd19049">
    <property type="entry name" value="LGIC_TM_anion"/>
    <property type="match status" value="1"/>
</dbReference>
<dbReference type="Pfam" id="PF02932">
    <property type="entry name" value="Neur_chan_memb"/>
    <property type="match status" value="1"/>
</dbReference>
<keyword evidence="11" id="KW-0812">Transmembrane</keyword>
<feature type="transmembrane region" description="Helical" evidence="11">
    <location>
        <begin position="923"/>
        <end position="946"/>
    </location>
</feature>
<dbReference type="OrthoDB" id="10045380at2759"/>
<dbReference type="Pfam" id="PF02931">
    <property type="entry name" value="Neur_chan_LBD"/>
    <property type="match status" value="1"/>
</dbReference>
<dbReference type="AlphaFoldDB" id="A0A8J9YZV2"/>
<evidence type="ECO:0000256" key="9">
    <source>
        <dbReference type="ARBA" id="ARBA00023303"/>
    </source>
</evidence>
<evidence type="ECO:0000256" key="5">
    <source>
        <dbReference type="ARBA" id="ARBA00023065"/>
    </source>
</evidence>
<evidence type="ECO:0000256" key="4">
    <source>
        <dbReference type="ARBA" id="ARBA00022475"/>
    </source>
</evidence>
<keyword evidence="9" id="KW-0407">Ion channel</keyword>
<evidence type="ECO:0000259" key="12">
    <source>
        <dbReference type="PROSITE" id="PS50041"/>
    </source>
</evidence>
<evidence type="ECO:0000256" key="7">
    <source>
        <dbReference type="ARBA" id="ARBA00023173"/>
    </source>
</evidence>
<feature type="transmembrane region" description="Helical" evidence="11">
    <location>
        <begin position="989"/>
        <end position="1010"/>
    </location>
</feature>
<dbReference type="EMBL" id="OV696699">
    <property type="protein sequence ID" value="CAH1244596.1"/>
    <property type="molecule type" value="Genomic_DNA"/>
</dbReference>
<dbReference type="InterPro" id="IPR006029">
    <property type="entry name" value="Neurotrans-gated_channel_TM"/>
</dbReference>
<dbReference type="InterPro" id="IPR036719">
    <property type="entry name" value="Neuro-gated_channel_TM_sf"/>
</dbReference>
<accession>A0A8J9YZV2</accession>
<dbReference type="GO" id="GO:0004888">
    <property type="term" value="F:transmembrane signaling receptor activity"/>
    <property type="evidence" value="ECO:0007669"/>
    <property type="project" value="InterPro"/>
</dbReference>
<evidence type="ECO:0000256" key="11">
    <source>
        <dbReference type="SAM" id="Phobius"/>
    </source>
</evidence>
<dbReference type="Pfam" id="PF00059">
    <property type="entry name" value="Lectin_C"/>
    <property type="match status" value="2"/>
</dbReference>
<dbReference type="InterPro" id="IPR006028">
    <property type="entry name" value="GABAA/Glycine_rcpt"/>
</dbReference>
<dbReference type="Proteomes" id="UP000838412">
    <property type="component" value="Chromosome 14"/>
</dbReference>
<keyword evidence="7" id="KW-0869">Chloride channel</keyword>
<name>A0A8J9YZV2_BRALA</name>
<dbReference type="InterPro" id="IPR016187">
    <property type="entry name" value="CTDL_fold"/>
</dbReference>
<dbReference type="SUPFAM" id="SSF90112">
    <property type="entry name" value="Neurotransmitter-gated ion-channel transmembrane pore"/>
    <property type="match status" value="1"/>
</dbReference>
<proteinExistence type="predicted"/>
<dbReference type="Gene3D" id="3.10.100.10">
    <property type="entry name" value="Mannose-Binding Protein A, subunit A"/>
    <property type="match status" value="2"/>
</dbReference>
<dbReference type="PROSITE" id="PS50041">
    <property type="entry name" value="C_TYPE_LECTIN_2"/>
    <property type="match status" value="2"/>
</dbReference>
<keyword evidence="11" id="KW-1133">Transmembrane helix</keyword>
<dbReference type="Gene3D" id="1.20.58.390">
    <property type="entry name" value="Neurotransmitter-gated ion-channel transmembrane domain"/>
    <property type="match status" value="1"/>
</dbReference>
<dbReference type="InterPro" id="IPR038050">
    <property type="entry name" value="Neuro_actylchol_rec"/>
</dbReference>
<dbReference type="InterPro" id="IPR001304">
    <property type="entry name" value="C-type_lectin-like"/>
</dbReference>
<feature type="compositionally biased region" description="Polar residues" evidence="10">
    <location>
        <begin position="165"/>
        <end position="179"/>
    </location>
</feature>
<dbReference type="GO" id="GO:0034707">
    <property type="term" value="C:chloride channel complex"/>
    <property type="evidence" value="ECO:0007669"/>
    <property type="project" value="UniProtKB-KW"/>
</dbReference>
<sequence length="1011" mass="106350">MPKDTETNAFIAHLGSGETRWIGLTDAANEGQWVFEDGQTLESTGYSNWYGNEPDGSTVENCAAISSTNTWVDLRCNSDRKLICQIDPGCPKQGYVRFKGVCYKYFDEDKKTYDEAQETCAADGGMLAMPKDNAANNFIARLGGDSDKRWIGLTDATSEGQWVFQDGQTPESTGYSQWKQGKPTDDDDKNCAVLLPGDLEWEDMKCSQSERFICQLYQAHNTTAAPSSTALTTRTTTTTTAATTAAGTTATATTAAITTTAATPAATTTTTTTTTAAATTAAATTTAATTAATTTTASTTTAATTTAATTTAATTIAATTTAATTTAATTAATTTTASTTTAATTTAATTTAATSTTATTTATTASAATTPSASTTAAPTTAETTATATTAAATTAATTNTAATTPDTTAATTTTTASKASTTAAATTATTAATTTAKTTAEVTTTATATTAATTTACTTATAATITDTTIAATTAAATTTAATITDTTTAATTAAVSTTDTTTVATTTADITSTVATPEKSIPRTTSGAANLEASALVSTAMSTTTGASEDTVLAKVEKEWKTILKSMSENLSAFTSALASEDNATQEEWNEWRTGERMPREYNKNASPQTEEKFEVTSAVAVLHAGPLSEENANLSVTVEYTMAWVDPRLRGLTTHWTPVPASRMWAPPLSFGAAVRRAADVTKKGKRGRGGSDHDISMWLHPSGILLHRLTRTLYLTCVPSMARYPLDQQECSFKLHGYSGLYFPLLPGNNASSPGPVTTDMTAIVSQFELTGLRVHSSIQQMDKTEPACHLLTGKCAYNADHCRDMRGCSQGNECVVCKVYFGRCQYNTNECKKSNTSGLSEISTLDVRLQFSRRLQSHVLQTFLPTASVVCTSWLSTWLHPREVNARVGLGISTLLSLIIKSSNGENPKTNLVRAYDVWMIGCLVVVMLTLLETVLVNYICSGGKLALCSTMVEPVPRQSTAWAGEEEDEQQYSAEREANRVDFFARIVFPVIYVALLIGFFTYYA</sequence>
<feature type="region of interest" description="Disordered" evidence="10">
    <location>
        <begin position="361"/>
        <end position="389"/>
    </location>
</feature>
<keyword evidence="14" id="KW-1185">Reference proteome</keyword>
<dbReference type="CDD" id="cd00037">
    <property type="entry name" value="CLECT"/>
    <property type="match status" value="1"/>
</dbReference>
<keyword evidence="8" id="KW-0868">Chloride</keyword>
<evidence type="ECO:0000256" key="3">
    <source>
        <dbReference type="ARBA" id="ARBA00022448"/>
    </source>
</evidence>
<evidence type="ECO:0000313" key="13">
    <source>
        <dbReference type="EMBL" id="CAH1244596.1"/>
    </source>
</evidence>
<dbReference type="PANTHER" id="PTHR22801">
    <property type="entry name" value="LITHOSTATHINE"/>
    <property type="match status" value="1"/>
</dbReference>
<dbReference type="SUPFAM" id="SSF63712">
    <property type="entry name" value="Nicotinic receptor ligand binding domain-like"/>
    <property type="match status" value="1"/>
</dbReference>
<protein>
    <submittedName>
        <fullName evidence="13">GLRA3 protein</fullName>
    </submittedName>
</protein>
<dbReference type="GO" id="GO:0005254">
    <property type="term" value="F:chloride channel activity"/>
    <property type="evidence" value="ECO:0007669"/>
    <property type="project" value="UniProtKB-KW"/>
</dbReference>
<dbReference type="GO" id="GO:0005230">
    <property type="term" value="F:extracellular ligand-gated monoatomic ion channel activity"/>
    <property type="evidence" value="ECO:0007669"/>
    <property type="project" value="InterPro"/>
</dbReference>
<dbReference type="PRINTS" id="PR00253">
    <property type="entry name" value="GABAARECEPTR"/>
</dbReference>
<evidence type="ECO:0000313" key="14">
    <source>
        <dbReference type="Proteomes" id="UP000838412"/>
    </source>
</evidence>
<evidence type="ECO:0000256" key="10">
    <source>
        <dbReference type="SAM" id="MobiDB-lite"/>
    </source>
</evidence>
<dbReference type="InterPro" id="IPR018378">
    <property type="entry name" value="C-type_lectin_CS"/>
</dbReference>
<feature type="region of interest" description="Disordered" evidence="10">
    <location>
        <begin position="165"/>
        <end position="187"/>
    </location>
</feature>
<gene>
    <name evidence="13" type="primary">GLRA3</name>
    <name evidence="13" type="ORF">BLAG_LOCUS7194</name>
</gene>
<comment type="subcellular location">
    <subcellularLocation>
        <location evidence="2">Cell membrane</location>
    </subcellularLocation>
    <subcellularLocation>
        <location evidence="1">Membrane</location>
        <topology evidence="1">Multi-pass membrane protein</topology>
    </subcellularLocation>
</comment>
<feature type="domain" description="C-type lectin" evidence="12">
    <location>
        <begin position="98"/>
        <end position="215"/>
    </location>
</feature>
<dbReference type="InterPro" id="IPR006202">
    <property type="entry name" value="Neur_chan_lig-bd"/>
</dbReference>
<dbReference type="InterPro" id="IPR016186">
    <property type="entry name" value="C-type_lectin-like/link_sf"/>
</dbReference>
<dbReference type="SUPFAM" id="SSF56436">
    <property type="entry name" value="C-type lectin-like"/>
    <property type="match status" value="2"/>
</dbReference>
<keyword evidence="6" id="KW-1015">Disulfide bond</keyword>
<evidence type="ECO:0000256" key="1">
    <source>
        <dbReference type="ARBA" id="ARBA00004141"/>
    </source>
</evidence>
<dbReference type="PROSITE" id="PS00615">
    <property type="entry name" value="C_TYPE_LECTIN_1"/>
    <property type="match status" value="1"/>
</dbReference>
<dbReference type="InterPro" id="IPR050801">
    <property type="entry name" value="Ca-Dep_Lectins_ImmuneDev"/>
</dbReference>
<evidence type="ECO:0000256" key="2">
    <source>
        <dbReference type="ARBA" id="ARBA00004236"/>
    </source>
</evidence>
<keyword evidence="4" id="KW-1003">Cell membrane</keyword>
<keyword evidence="11" id="KW-0472">Membrane</keyword>
<organism evidence="13 14">
    <name type="scientific">Branchiostoma lanceolatum</name>
    <name type="common">Common lancelet</name>
    <name type="synonym">Amphioxus lanceolatum</name>
    <dbReference type="NCBI Taxonomy" id="7740"/>
    <lineage>
        <taxon>Eukaryota</taxon>
        <taxon>Metazoa</taxon>
        <taxon>Chordata</taxon>
        <taxon>Cephalochordata</taxon>
        <taxon>Leptocardii</taxon>
        <taxon>Amphioxiformes</taxon>
        <taxon>Branchiostomatidae</taxon>
        <taxon>Branchiostoma</taxon>
    </lineage>
</organism>
<dbReference type="Gene3D" id="2.70.170.10">
    <property type="entry name" value="Neurotransmitter-gated ion-channel ligand-binding domain"/>
    <property type="match status" value="1"/>
</dbReference>
<keyword evidence="3" id="KW-0813">Transport</keyword>
<keyword evidence="5" id="KW-0406">Ion transport</keyword>
<reference evidence="13" key="1">
    <citation type="submission" date="2022-01" db="EMBL/GenBank/DDBJ databases">
        <authorList>
            <person name="Braso-Vives M."/>
        </authorList>
    </citation>
    <scope>NUCLEOTIDE SEQUENCE</scope>
</reference>
<dbReference type="PANTHER" id="PTHR22801:SF63">
    <property type="entry name" value="C-TYPE LECTIN DOMAIN-CONTAINING PROTEIN"/>
    <property type="match status" value="1"/>
</dbReference>
<dbReference type="InterPro" id="IPR036734">
    <property type="entry name" value="Neur_chan_lig-bd_sf"/>
</dbReference>